<protein>
    <submittedName>
        <fullName evidence="1">PEP phosphonomutase</fullName>
    </submittedName>
</protein>
<keyword evidence="2" id="KW-1185">Reference proteome</keyword>
<gene>
    <name evidence="1" type="ORF">B4N89_02100</name>
</gene>
<dbReference type="InterPro" id="IPR039556">
    <property type="entry name" value="ICL/PEPM"/>
</dbReference>
<dbReference type="CDD" id="cd00377">
    <property type="entry name" value="ICL_PEPM"/>
    <property type="match status" value="1"/>
</dbReference>
<sequence>MSTVNQAANADRFAEFLALHRAGTPLVLPNAWDHASAAALVERGFPAIGTTSLGVAIAVGKPDGVGGTREETVRLGVGIARLPVPISVDVEGGFAERPRDVAALGAELARAGVAGINIEDGRADGTLTDADHQVAVIAAIKEAAPTLFVNARTDTYWAGGAGASLDETVRRIRAYRAAGADGVFVPGVQDETAIETLVDATDAPLNILYSPTGLSRARLAQLGVRRISTGSLLFRVAVQSAVDLAWAVAHDGEATAGDVPTYAQAQAMSEVYWAD</sequence>
<dbReference type="Gene3D" id="3.20.20.60">
    <property type="entry name" value="Phosphoenolpyruvate-binding domains"/>
    <property type="match status" value="1"/>
</dbReference>
<dbReference type="EMBL" id="MWQN01000001">
    <property type="protein sequence ID" value="OPC79893.1"/>
    <property type="molecule type" value="Genomic_DNA"/>
</dbReference>
<dbReference type="STRING" id="159449.B4N89_02100"/>
<proteinExistence type="predicted"/>
<dbReference type="PANTHER" id="PTHR42905">
    <property type="entry name" value="PHOSPHOENOLPYRUVATE CARBOXYLASE"/>
    <property type="match status" value="1"/>
</dbReference>
<dbReference type="Pfam" id="PF13714">
    <property type="entry name" value="PEP_mutase"/>
    <property type="match status" value="1"/>
</dbReference>
<name>A0A1T3NSL2_9ACTN</name>
<reference evidence="1 2" key="1">
    <citation type="submission" date="2017-03" db="EMBL/GenBank/DDBJ databases">
        <title>Draft genome sequence of Streptomyces scabrisporus NF3, endophyte isolated from Amphipterygium adstringens.</title>
        <authorList>
            <person name="Vazquez M."/>
            <person name="Ceapa C.D."/>
            <person name="Rodriguez Luna D."/>
            <person name="Sanchez Esquivel S."/>
        </authorList>
    </citation>
    <scope>NUCLEOTIDE SEQUENCE [LARGE SCALE GENOMIC DNA]</scope>
    <source>
        <strain evidence="1 2">NF3</strain>
    </source>
</reference>
<dbReference type="AlphaFoldDB" id="A0A1T3NSL2"/>
<evidence type="ECO:0000313" key="2">
    <source>
        <dbReference type="Proteomes" id="UP000190037"/>
    </source>
</evidence>
<dbReference type="GO" id="GO:0003824">
    <property type="term" value="F:catalytic activity"/>
    <property type="evidence" value="ECO:0007669"/>
    <property type="project" value="InterPro"/>
</dbReference>
<dbReference type="SUPFAM" id="SSF51621">
    <property type="entry name" value="Phosphoenolpyruvate/pyruvate domain"/>
    <property type="match status" value="1"/>
</dbReference>
<dbReference type="OrthoDB" id="9780430at2"/>
<organism evidence="1 2">
    <name type="scientific">Embleya scabrispora</name>
    <dbReference type="NCBI Taxonomy" id="159449"/>
    <lineage>
        <taxon>Bacteria</taxon>
        <taxon>Bacillati</taxon>
        <taxon>Actinomycetota</taxon>
        <taxon>Actinomycetes</taxon>
        <taxon>Kitasatosporales</taxon>
        <taxon>Streptomycetaceae</taxon>
        <taxon>Embleya</taxon>
    </lineage>
</organism>
<accession>A0A1T3NSL2</accession>
<dbReference type="RefSeq" id="WP_078974161.1">
    <property type="nucleotide sequence ID" value="NZ_MWQN01000001.1"/>
</dbReference>
<dbReference type="PANTHER" id="PTHR42905:SF16">
    <property type="entry name" value="CARBOXYPHOSPHONOENOLPYRUVATE PHOSPHONOMUTASE-LIKE PROTEIN (AFU_ORTHOLOGUE AFUA_5G07230)"/>
    <property type="match status" value="1"/>
</dbReference>
<dbReference type="InterPro" id="IPR040442">
    <property type="entry name" value="Pyrv_kinase-like_dom_sf"/>
</dbReference>
<dbReference type="InterPro" id="IPR015813">
    <property type="entry name" value="Pyrv/PenolPyrv_kinase-like_dom"/>
</dbReference>
<dbReference type="Proteomes" id="UP000190037">
    <property type="component" value="Unassembled WGS sequence"/>
</dbReference>
<comment type="caution">
    <text evidence="1">The sequence shown here is derived from an EMBL/GenBank/DDBJ whole genome shotgun (WGS) entry which is preliminary data.</text>
</comment>
<evidence type="ECO:0000313" key="1">
    <source>
        <dbReference type="EMBL" id="OPC79893.1"/>
    </source>
</evidence>